<proteinExistence type="inferred from homology"/>
<name>A0A9W9P5L9_PENCI</name>
<comment type="caution">
    <text evidence="12">The sequence shown here is derived from an EMBL/GenBank/DDBJ whole genome shotgun (WGS) entry which is preliminary data.</text>
</comment>
<feature type="region of interest" description="Disordered" evidence="11">
    <location>
        <begin position="1"/>
        <end position="23"/>
    </location>
</feature>
<dbReference type="Pfam" id="PF04506">
    <property type="entry name" value="Rft-1"/>
    <property type="match status" value="1"/>
</dbReference>
<accession>A0A9W9P5L9</accession>
<evidence type="ECO:0000256" key="3">
    <source>
        <dbReference type="ARBA" id="ARBA00010288"/>
    </source>
</evidence>
<evidence type="ECO:0000256" key="1">
    <source>
        <dbReference type="ARBA" id="ARBA00004477"/>
    </source>
</evidence>
<protein>
    <recommendedName>
        <fullName evidence="8 10">Man(5)GlcNAc(2)-PP-dolichol translocation protein RFT1</fullName>
    </recommendedName>
</protein>
<dbReference type="Proteomes" id="UP001147733">
    <property type="component" value="Unassembled WGS sequence"/>
</dbReference>
<feature type="transmembrane region" description="Helical" evidence="10">
    <location>
        <begin position="401"/>
        <end position="422"/>
    </location>
</feature>
<organism evidence="12 13">
    <name type="scientific">Penicillium citrinum</name>
    <dbReference type="NCBI Taxonomy" id="5077"/>
    <lineage>
        <taxon>Eukaryota</taxon>
        <taxon>Fungi</taxon>
        <taxon>Dikarya</taxon>
        <taxon>Ascomycota</taxon>
        <taxon>Pezizomycotina</taxon>
        <taxon>Eurotiomycetes</taxon>
        <taxon>Eurotiomycetidae</taxon>
        <taxon>Eurotiales</taxon>
        <taxon>Aspergillaceae</taxon>
        <taxon>Penicillium</taxon>
    </lineage>
</organism>
<evidence type="ECO:0000313" key="12">
    <source>
        <dbReference type="EMBL" id="KAJ5234477.1"/>
    </source>
</evidence>
<evidence type="ECO:0000256" key="9">
    <source>
        <dbReference type="ARBA" id="ARBA00045912"/>
    </source>
</evidence>
<feature type="transmembrane region" description="Helical" evidence="10">
    <location>
        <begin position="523"/>
        <end position="541"/>
    </location>
</feature>
<feature type="transmembrane region" description="Helical" evidence="10">
    <location>
        <begin position="60"/>
        <end position="79"/>
    </location>
</feature>
<evidence type="ECO:0000313" key="13">
    <source>
        <dbReference type="Proteomes" id="UP001147733"/>
    </source>
</evidence>
<feature type="transmembrane region" description="Helical" evidence="10">
    <location>
        <begin position="219"/>
        <end position="239"/>
    </location>
</feature>
<comment type="pathway">
    <text evidence="2">Protein modification; protein glycosylation.</text>
</comment>
<reference evidence="12" key="2">
    <citation type="journal article" date="2023" name="IMA Fungus">
        <title>Comparative genomic study of the Penicillium genus elucidates a diverse pangenome and 15 lateral gene transfer events.</title>
        <authorList>
            <person name="Petersen C."/>
            <person name="Sorensen T."/>
            <person name="Nielsen M.R."/>
            <person name="Sondergaard T.E."/>
            <person name="Sorensen J.L."/>
            <person name="Fitzpatrick D.A."/>
            <person name="Frisvad J.C."/>
            <person name="Nielsen K.L."/>
        </authorList>
    </citation>
    <scope>NUCLEOTIDE SEQUENCE</scope>
    <source>
        <strain evidence="12">IBT 23319</strain>
    </source>
</reference>
<comment type="similarity">
    <text evidence="3 10">Belongs to the RFT1 family.</text>
</comment>
<dbReference type="EMBL" id="JAPQKT010000003">
    <property type="protein sequence ID" value="KAJ5234477.1"/>
    <property type="molecule type" value="Genomic_DNA"/>
</dbReference>
<feature type="transmembrane region" description="Helical" evidence="10">
    <location>
        <begin position="116"/>
        <end position="138"/>
    </location>
</feature>
<reference evidence="12" key="1">
    <citation type="submission" date="2022-11" db="EMBL/GenBank/DDBJ databases">
        <authorList>
            <person name="Petersen C."/>
        </authorList>
    </citation>
    <scope>NUCLEOTIDE SEQUENCE</scope>
    <source>
        <strain evidence="12">IBT 23319</strain>
    </source>
</reference>
<feature type="transmembrane region" description="Helical" evidence="10">
    <location>
        <begin position="367"/>
        <end position="389"/>
    </location>
</feature>
<evidence type="ECO:0000256" key="8">
    <source>
        <dbReference type="ARBA" id="ARBA00044793"/>
    </source>
</evidence>
<feature type="transmembrane region" description="Helical" evidence="10">
    <location>
        <begin position="34"/>
        <end position="54"/>
    </location>
</feature>
<keyword evidence="7 10" id="KW-0472">Membrane</keyword>
<evidence type="ECO:0000256" key="7">
    <source>
        <dbReference type="ARBA" id="ARBA00023136"/>
    </source>
</evidence>
<feature type="transmembrane region" description="Helical" evidence="10">
    <location>
        <begin position="434"/>
        <end position="452"/>
    </location>
</feature>
<comment type="function">
    <text evidence="9 10">Intramembrane glycolipid transporter that operates in the biosynthetic pathway of dolichol-linked oligosaccharides, the glycan precursors employed in protein asparagine (N)-glycosylation. The sequential addition of sugars to dolichol pyrophosphate produces dolichol-linked oligosaccharides containing fourteen sugars, including two GlcNAcs, nine mannoses and three glucoses. Once assembled, the oligosaccharide is transferred from the lipid to nascent proteins by oligosaccharyltransferases. The assembly of dolichol-linked oligosaccharides begins on the cytosolic side of the endoplasmic reticulum membrane and finishes in its lumen. RFT1 could mediate the translocation of the cytosolically oriented intermediate DolPP-GlcNAc2Man5, produced by ALG11, into the ER lumen where dolichol-linked oligosaccharides assembly continues. However, the intramembrane lipid transporter activity could not be confirmed in vitro.</text>
</comment>
<evidence type="ECO:0000256" key="4">
    <source>
        <dbReference type="ARBA" id="ARBA00022692"/>
    </source>
</evidence>
<evidence type="ECO:0000256" key="11">
    <source>
        <dbReference type="SAM" id="MobiDB-lite"/>
    </source>
</evidence>
<feature type="transmembrane region" description="Helical" evidence="10">
    <location>
        <begin position="150"/>
        <end position="174"/>
    </location>
</feature>
<dbReference type="GO" id="GO:0005789">
    <property type="term" value="C:endoplasmic reticulum membrane"/>
    <property type="evidence" value="ECO:0007669"/>
    <property type="project" value="UniProtKB-SubCell"/>
</dbReference>
<keyword evidence="10" id="KW-0813">Transport</keyword>
<dbReference type="RefSeq" id="XP_056501977.1">
    <property type="nucleotide sequence ID" value="XM_056642565.1"/>
</dbReference>
<keyword evidence="13" id="KW-1185">Reference proteome</keyword>
<keyword evidence="4 10" id="KW-0812">Transmembrane</keyword>
<feature type="transmembrane region" description="Helical" evidence="10">
    <location>
        <begin position="186"/>
        <end position="207"/>
    </location>
</feature>
<evidence type="ECO:0000256" key="2">
    <source>
        <dbReference type="ARBA" id="ARBA00004922"/>
    </source>
</evidence>
<dbReference type="AlphaFoldDB" id="A0A9W9P5L9"/>
<dbReference type="InterPro" id="IPR007594">
    <property type="entry name" value="RFT1"/>
</dbReference>
<dbReference type="GO" id="GO:0034203">
    <property type="term" value="P:glycolipid translocation"/>
    <property type="evidence" value="ECO:0007669"/>
    <property type="project" value="TreeGrafter"/>
</dbReference>
<keyword evidence="6 10" id="KW-1133">Transmembrane helix</keyword>
<sequence>MARTEEAPINQEDGNGNGDGNRNVFRSSATGTTFLILIQLASRIMTFASNQLILRSLSPVVLGIAAQLELYQVTILYFSRESIRMAIQRQPLVPITSSNRSRNTEDRKHSLASQSVINVSYLSMILGLLFTTGLTWFYKHFAPDKALSTSFFSTSVTVTGIASLIELTTEPYFAVVQQNMWYEKRAAVEMPAAFLKSFVTCSTFFYASRRGQDVGPLPFALGHLAYSITLVCGYYMSLLRKSVSKGFSFLPRRIYSSNDSEYILGRFSRRLSYLAATVFFQSLVKHLLTQGDSMMLAAMSSLDDQGIYSLASNYGGLIARIIFQPLEESSRNLFSSLLSHDDPTKRTIVQLQSAKTQLVNILKAYQILSVLILPIGPVIVPTALTIIGGSRWASPKVSDLLSLYCYYIPFLAFNGITEAFVSSAADPREIRVQTVWMGAFSACYALAAYFFLEVWSLGAYGLVLANIVNMAVRTLWSYRFIRSFLVKNGDGLSTAEVCIAPTSYALTAVATAASQMMPTLQKNVILAIAFSGVYALLMLYVERQYIMQQLAVVRQIASSRAKGPKSE</sequence>
<evidence type="ECO:0000256" key="10">
    <source>
        <dbReference type="RuleBase" id="RU365067"/>
    </source>
</evidence>
<evidence type="ECO:0000256" key="6">
    <source>
        <dbReference type="ARBA" id="ARBA00022989"/>
    </source>
</evidence>
<evidence type="ECO:0000256" key="5">
    <source>
        <dbReference type="ARBA" id="ARBA00022824"/>
    </source>
</evidence>
<dbReference type="PANTHER" id="PTHR13117">
    <property type="entry name" value="ENDOPLASMIC RETICULUM MULTISPAN TRANSMEMBRANE PROTEIN-RELATED"/>
    <property type="match status" value="1"/>
</dbReference>
<dbReference type="PANTHER" id="PTHR13117:SF5">
    <property type="entry name" value="PROTEIN RFT1 HOMOLOG"/>
    <property type="match status" value="1"/>
</dbReference>
<keyword evidence="5 10" id="KW-0256">Endoplasmic reticulum</keyword>
<comment type="subcellular location">
    <subcellularLocation>
        <location evidence="1 10">Endoplasmic reticulum membrane</location>
        <topology evidence="1 10">Multi-pass membrane protein</topology>
    </subcellularLocation>
</comment>
<dbReference type="GeneID" id="81381732"/>
<dbReference type="OrthoDB" id="9979195at2759"/>
<gene>
    <name evidence="12" type="ORF">N7469_003645</name>
</gene>
<dbReference type="GO" id="GO:0006488">
    <property type="term" value="P:dolichol-linked oligosaccharide biosynthetic process"/>
    <property type="evidence" value="ECO:0007669"/>
    <property type="project" value="InterPro"/>
</dbReference>